<dbReference type="InterPro" id="IPR036728">
    <property type="entry name" value="PBP_GOBP_sf"/>
</dbReference>
<keyword evidence="3" id="KW-0964">Secreted</keyword>
<dbReference type="PANTHER" id="PTHR11857">
    <property type="entry name" value="ODORANT BINDING PROTEIN-RELATED"/>
    <property type="match status" value="1"/>
</dbReference>
<accession>A0ABR1AKI2</accession>
<proteinExistence type="inferred from homology"/>
<evidence type="ECO:0000256" key="3">
    <source>
        <dbReference type="ARBA" id="ARBA00022525"/>
    </source>
</evidence>
<comment type="subcellular location">
    <subcellularLocation>
        <location evidence="1">Secreted</location>
    </subcellularLocation>
</comment>
<evidence type="ECO:0000256" key="4">
    <source>
        <dbReference type="ARBA" id="ARBA00022729"/>
    </source>
</evidence>
<dbReference type="EMBL" id="JAWJWF010000047">
    <property type="protein sequence ID" value="KAK6621807.1"/>
    <property type="molecule type" value="Genomic_DNA"/>
</dbReference>
<name>A0ABR1AKI2_POLSC</name>
<keyword evidence="4" id="KW-0732">Signal</keyword>
<dbReference type="InterPro" id="IPR006170">
    <property type="entry name" value="PBP/GOBP"/>
</dbReference>
<protein>
    <submittedName>
        <fullName evidence="5">Uncharacterized protein</fullName>
    </submittedName>
</protein>
<dbReference type="Proteomes" id="UP001359485">
    <property type="component" value="Unassembled WGS sequence"/>
</dbReference>
<dbReference type="SMART" id="SM00708">
    <property type="entry name" value="PhBP"/>
    <property type="match status" value="1"/>
</dbReference>
<comment type="caution">
    <text evidence="5">The sequence shown here is derived from an EMBL/GenBank/DDBJ whole genome shotgun (WGS) entry which is preliminary data.</text>
</comment>
<evidence type="ECO:0000313" key="5">
    <source>
        <dbReference type="EMBL" id="KAK6621807.1"/>
    </source>
</evidence>
<dbReference type="PANTHER" id="PTHR11857:SF43">
    <property type="entry name" value="GEO07291P1-RELATED"/>
    <property type="match status" value="1"/>
</dbReference>
<dbReference type="Pfam" id="PF01395">
    <property type="entry name" value="PBP_GOBP"/>
    <property type="match status" value="1"/>
</dbReference>
<reference evidence="5 6" key="1">
    <citation type="submission" date="2023-09" db="EMBL/GenBank/DDBJ databases">
        <title>Genomes of two closely related lineages of the louse Polyplax serrata with different host specificities.</title>
        <authorList>
            <person name="Martinu J."/>
            <person name="Tarabai H."/>
            <person name="Stefka J."/>
            <person name="Hypsa V."/>
        </authorList>
    </citation>
    <scope>NUCLEOTIDE SEQUENCE [LARGE SCALE GENOMIC DNA]</scope>
    <source>
        <strain evidence="5">98ZLc_SE</strain>
    </source>
</reference>
<keyword evidence="6" id="KW-1185">Reference proteome</keyword>
<comment type="similarity">
    <text evidence="2">Belongs to the PBP/GOBP family.</text>
</comment>
<evidence type="ECO:0000313" key="6">
    <source>
        <dbReference type="Proteomes" id="UP001359485"/>
    </source>
</evidence>
<evidence type="ECO:0000256" key="1">
    <source>
        <dbReference type="ARBA" id="ARBA00004613"/>
    </source>
</evidence>
<evidence type="ECO:0000256" key="2">
    <source>
        <dbReference type="ARBA" id="ARBA00008098"/>
    </source>
</evidence>
<dbReference type="Gene3D" id="1.10.238.20">
    <property type="entry name" value="Pheromone/general odorant binding protein domain"/>
    <property type="match status" value="1"/>
</dbReference>
<organism evidence="5 6">
    <name type="scientific">Polyplax serrata</name>
    <name type="common">Common mouse louse</name>
    <dbReference type="NCBI Taxonomy" id="468196"/>
    <lineage>
        <taxon>Eukaryota</taxon>
        <taxon>Metazoa</taxon>
        <taxon>Ecdysozoa</taxon>
        <taxon>Arthropoda</taxon>
        <taxon>Hexapoda</taxon>
        <taxon>Insecta</taxon>
        <taxon>Pterygota</taxon>
        <taxon>Neoptera</taxon>
        <taxon>Paraneoptera</taxon>
        <taxon>Psocodea</taxon>
        <taxon>Troctomorpha</taxon>
        <taxon>Phthiraptera</taxon>
        <taxon>Anoplura</taxon>
        <taxon>Polyplacidae</taxon>
        <taxon>Polyplax</taxon>
    </lineage>
</organism>
<dbReference type="CDD" id="cd23992">
    <property type="entry name" value="PBP_GOBP"/>
    <property type="match status" value="1"/>
</dbReference>
<dbReference type="SUPFAM" id="SSF47565">
    <property type="entry name" value="Insect pheromone/odorant-binding proteins"/>
    <property type="match status" value="1"/>
</dbReference>
<sequence length="109" mass="12084">MSREIHRNCIRKVGTTEQDISSCQKGIIDRANEKQTCYLKCVLHEIALMDDNGKLTPVKALKVLPLNSLSKFGPIVAGCGKIDDSNPCMKATKIFECAFQNYPTLVEVP</sequence>
<gene>
    <name evidence="5" type="ORF">RUM44_001614</name>
</gene>